<evidence type="ECO:0000256" key="6">
    <source>
        <dbReference type="SAM" id="Phobius"/>
    </source>
</evidence>
<evidence type="ECO:0000313" key="7">
    <source>
        <dbReference type="EMBL" id="GIZ51289.1"/>
    </source>
</evidence>
<evidence type="ECO:0000256" key="4">
    <source>
        <dbReference type="ARBA" id="ARBA00022989"/>
    </source>
</evidence>
<dbReference type="InterPro" id="IPR002797">
    <property type="entry name" value="Polysacc_synth"/>
</dbReference>
<feature type="transmembrane region" description="Helical" evidence="6">
    <location>
        <begin position="96"/>
        <end position="118"/>
    </location>
</feature>
<comment type="caution">
    <text evidence="7">The sequence shown here is derived from an EMBL/GenBank/DDBJ whole genome shotgun (WGS) entry which is preliminary data.</text>
</comment>
<feature type="transmembrane region" description="Helical" evidence="6">
    <location>
        <begin position="27"/>
        <end position="48"/>
    </location>
</feature>
<feature type="transmembrane region" description="Helical" evidence="6">
    <location>
        <begin position="192"/>
        <end position="214"/>
    </location>
</feature>
<dbReference type="PANTHER" id="PTHR30250">
    <property type="entry name" value="PST FAMILY PREDICTED COLANIC ACID TRANSPORTER"/>
    <property type="match status" value="1"/>
</dbReference>
<evidence type="ECO:0000256" key="3">
    <source>
        <dbReference type="ARBA" id="ARBA00022692"/>
    </source>
</evidence>
<sequence>MKAEGCQSSREAMSDNRPAWRRLAENAVIYTVSNAASSAVPFLLLPFLTRWLSPEEYGLVTMYSTLLAALGALAGLSVHGAVSVRMFDRQTSHARYIGTALYILGVSLLAVAAAVLLASPWLEAWSGLPAGWLLLAVLAAGGQFLVNIRLVVWQVEGKALRYGSFQFLQVAVNVGLSLLLVAGLHHGWSGRLAGISIALYLFAAIGLASLMRAGRIEWRFDPEYARDALRFGVPLMPHAIGSLFIAAGDRMIIAGALNLHEVGMYAAAMQIGLVISMIADAVTKALGPWIYKVLADGDATMKRRVVRMTYAYFAGMLALGVGFGFLAPWLLAFLGEQYRSGATVIRWVALGGAFSGMYLMVVAYVFYAKRSELLSAASLTIGLGNLALSYFLVTRHGAVGAAQAYAASQFLMFVVVWLIAAKCHPMPWRGALRNPVPNQAI</sequence>
<feature type="transmembrane region" description="Helical" evidence="6">
    <location>
        <begin position="373"/>
        <end position="393"/>
    </location>
</feature>
<feature type="transmembrane region" description="Helical" evidence="6">
    <location>
        <begin position="60"/>
        <end position="84"/>
    </location>
</feature>
<evidence type="ECO:0008006" key="9">
    <source>
        <dbReference type="Google" id="ProtNLM"/>
    </source>
</evidence>
<dbReference type="EMBL" id="BPMK01000005">
    <property type="protein sequence ID" value="GIZ51289.1"/>
    <property type="molecule type" value="Genomic_DNA"/>
</dbReference>
<keyword evidence="4 6" id="KW-1133">Transmembrane helix</keyword>
<dbReference type="Pfam" id="PF01943">
    <property type="entry name" value="Polysacc_synt"/>
    <property type="match status" value="1"/>
</dbReference>
<keyword evidence="2" id="KW-1003">Cell membrane</keyword>
<evidence type="ECO:0000256" key="1">
    <source>
        <dbReference type="ARBA" id="ARBA00004651"/>
    </source>
</evidence>
<feature type="transmembrane region" description="Helical" evidence="6">
    <location>
        <begin position="344"/>
        <end position="366"/>
    </location>
</feature>
<reference evidence="7 8" key="1">
    <citation type="journal article" date="2022" name="Int. J. Syst. Evol. Microbiol.">
        <title>Noviherbaspirillum aridicola sp. nov., isolated from an arid soil in Pakistan.</title>
        <authorList>
            <person name="Khan I.U."/>
            <person name="Saqib M."/>
            <person name="Amin A."/>
            <person name="Hussain F."/>
            <person name="Li L."/>
            <person name="Liu Y.H."/>
            <person name="Fang B.Z."/>
            <person name="Ahmed I."/>
            <person name="Li W.J."/>
        </authorList>
    </citation>
    <scope>NUCLEOTIDE SEQUENCE [LARGE SCALE GENOMIC DNA]</scope>
    <source>
        <strain evidence="7 8">NCCP-691</strain>
    </source>
</reference>
<accession>A0ABQ4Q3H2</accession>
<name>A0ABQ4Q3H2_9BURK</name>
<dbReference type="PANTHER" id="PTHR30250:SF11">
    <property type="entry name" value="O-ANTIGEN TRANSPORTER-RELATED"/>
    <property type="match status" value="1"/>
</dbReference>
<feature type="transmembrane region" description="Helical" evidence="6">
    <location>
        <begin position="263"/>
        <end position="282"/>
    </location>
</feature>
<keyword evidence="3 6" id="KW-0812">Transmembrane</keyword>
<keyword evidence="8" id="KW-1185">Reference proteome</keyword>
<feature type="transmembrane region" description="Helical" evidence="6">
    <location>
        <begin position="399"/>
        <end position="420"/>
    </location>
</feature>
<feature type="transmembrane region" description="Helical" evidence="6">
    <location>
        <begin position="310"/>
        <end position="332"/>
    </location>
</feature>
<evidence type="ECO:0000313" key="8">
    <source>
        <dbReference type="Proteomes" id="UP000887222"/>
    </source>
</evidence>
<proteinExistence type="predicted"/>
<protein>
    <recommendedName>
        <fullName evidence="9">O-antigen/teichoic acid export membrane protein</fullName>
    </recommendedName>
</protein>
<feature type="transmembrane region" description="Helical" evidence="6">
    <location>
        <begin position="235"/>
        <end position="257"/>
    </location>
</feature>
<dbReference type="Proteomes" id="UP000887222">
    <property type="component" value="Unassembled WGS sequence"/>
</dbReference>
<dbReference type="RefSeq" id="WP_220807464.1">
    <property type="nucleotide sequence ID" value="NZ_BPMK01000005.1"/>
</dbReference>
<comment type="subcellular location">
    <subcellularLocation>
        <location evidence="1">Cell membrane</location>
        <topology evidence="1">Multi-pass membrane protein</topology>
    </subcellularLocation>
</comment>
<gene>
    <name evidence="7" type="ORF">NCCP691_13030</name>
</gene>
<feature type="transmembrane region" description="Helical" evidence="6">
    <location>
        <begin position="164"/>
        <end position="186"/>
    </location>
</feature>
<keyword evidence="5 6" id="KW-0472">Membrane</keyword>
<feature type="transmembrane region" description="Helical" evidence="6">
    <location>
        <begin position="130"/>
        <end position="152"/>
    </location>
</feature>
<evidence type="ECO:0000256" key="2">
    <source>
        <dbReference type="ARBA" id="ARBA00022475"/>
    </source>
</evidence>
<dbReference type="InterPro" id="IPR050833">
    <property type="entry name" value="Poly_Biosynth_Transport"/>
</dbReference>
<organism evidence="7 8">
    <name type="scientific">Noviherbaspirillum aridicola</name>
    <dbReference type="NCBI Taxonomy" id="2849687"/>
    <lineage>
        <taxon>Bacteria</taxon>
        <taxon>Pseudomonadati</taxon>
        <taxon>Pseudomonadota</taxon>
        <taxon>Betaproteobacteria</taxon>
        <taxon>Burkholderiales</taxon>
        <taxon>Oxalobacteraceae</taxon>
        <taxon>Noviherbaspirillum</taxon>
    </lineage>
</organism>
<evidence type="ECO:0000256" key="5">
    <source>
        <dbReference type="ARBA" id="ARBA00023136"/>
    </source>
</evidence>